<feature type="transmembrane region" description="Helical" evidence="6">
    <location>
        <begin position="12"/>
        <end position="30"/>
    </location>
</feature>
<keyword evidence="8" id="KW-1185">Reference proteome</keyword>
<dbReference type="RefSeq" id="WP_092078802.1">
    <property type="nucleotide sequence ID" value="NZ_FNAQ01000010.1"/>
</dbReference>
<dbReference type="GO" id="GO:0005886">
    <property type="term" value="C:plasma membrane"/>
    <property type="evidence" value="ECO:0007669"/>
    <property type="project" value="UniProtKB-SubCell"/>
</dbReference>
<accession>A0A1G7CM77</accession>
<dbReference type="STRING" id="57664.SAMN05661003_11032"/>
<evidence type="ECO:0000313" key="8">
    <source>
        <dbReference type="Proteomes" id="UP000243205"/>
    </source>
</evidence>
<comment type="subcellular location">
    <subcellularLocation>
        <location evidence="1">Cell membrane</location>
        <topology evidence="1">Multi-pass membrane protein</topology>
    </subcellularLocation>
</comment>
<name>A0A1G7CM77_9BACT</name>
<keyword evidence="5 6" id="KW-0472">Membrane</keyword>
<dbReference type="AlphaFoldDB" id="A0A1G7CM77"/>
<keyword evidence="2" id="KW-1003">Cell membrane</keyword>
<feature type="transmembrane region" description="Helical" evidence="6">
    <location>
        <begin position="36"/>
        <end position="54"/>
    </location>
</feature>
<dbReference type="EMBL" id="FNAQ01000010">
    <property type="protein sequence ID" value="SDE40448.1"/>
    <property type="molecule type" value="Genomic_DNA"/>
</dbReference>
<keyword evidence="3 6" id="KW-0812">Transmembrane</keyword>
<organism evidence="7 8">
    <name type="scientific">Desulfuromonas thiophila</name>
    <dbReference type="NCBI Taxonomy" id="57664"/>
    <lineage>
        <taxon>Bacteria</taxon>
        <taxon>Pseudomonadati</taxon>
        <taxon>Thermodesulfobacteriota</taxon>
        <taxon>Desulfuromonadia</taxon>
        <taxon>Desulfuromonadales</taxon>
        <taxon>Desulfuromonadaceae</taxon>
        <taxon>Desulfuromonas</taxon>
    </lineage>
</organism>
<evidence type="ECO:0000256" key="1">
    <source>
        <dbReference type="ARBA" id="ARBA00004651"/>
    </source>
</evidence>
<evidence type="ECO:0000256" key="6">
    <source>
        <dbReference type="SAM" id="Phobius"/>
    </source>
</evidence>
<feature type="transmembrane region" description="Helical" evidence="6">
    <location>
        <begin position="98"/>
        <end position="116"/>
    </location>
</feature>
<sequence>MKTDETLLLARLARRNWLLLVVLVLASLPLQRWDLTLGVASGGLVAVGGYQWLYRSLVRALQEGSGAARRFQRGYLLRLAVLAVLLVILIALVRVHPAGLVVGLSIVVINLFWATVERVF</sequence>
<gene>
    <name evidence="7" type="ORF">SAMN05661003_11032</name>
</gene>
<evidence type="ECO:0000256" key="2">
    <source>
        <dbReference type="ARBA" id="ARBA00022475"/>
    </source>
</evidence>
<protein>
    <submittedName>
        <fullName evidence="7">ATP synthase I chain</fullName>
    </submittedName>
</protein>
<dbReference type="InterPro" id="IPR005598">
    <property type="entry name" value="ATP_synth_I"/>
</dbReference>
<feature type="transmembrane region" description="Helical" evidence="6">
    <location>
        <begin position="75"/>
        <end position="92"/>
    </location>
</feature>
<evidence type="ECO:0000256" key="3">
    <source>
        <dbReference type="ARBA" id="ARBA00022692"/>
    </source>
</evidence>
<evidence type="ECO:0000313" key="7">
    <source>
        <dbReference type="EMBL" id="SDE40448.1"/>
    </source>
</evidence>
<evidence type="ECO:0000256" key="4">
    <source>
        <dbReference type="ARBA" id="ARBA00022989"/>
    </source>
</evidence>
<dbReference type="Pfam" id="PF03899">
    <property type="entry name" value="ATP-synt_I"/>
    <property type="match status" value="1"/>
</dbReference>
<evidence type="ECO:0000256" key="5">
    <source>
        <dbReference type="ARBA" id="ARBA00023136"/>
    </source>
</evidence>
<proteinExistence type="predicted"/>
<reference evidence="8" key="1">
    <citation type="submission" date="2016-10" db="EMBL/GenBank/DDBJ databases">
        <authorList>
            <person name="Varghese N."/>
            <person name="Submissions S."/>
        </authorList>
    </citation>
    <scope>NUCLEOTIDE SEQUENCE [LARGE SCALE GENOMIC DNA]</scope>
    <source>
        <strain evidence="8">DSM 8987</strain>
    </source>
</reference>
<keyword evidence="4 6" id="KW-1133">Transmembrane helix</keyword>
<dbReference type="Proteomes" id="UP000243205">
    <property type="component" value="Unassembled WGS sequence"/>
</dbReference>